<dbReference type="Proteomes" id="UP001501094">
    <property type="component" value="Unassembled WGS sequence"/>
</dbReference>
<accession>A0ABN2NLB1</accession>
<dbReference type="RefSeq" id="WP_344105903.1">
    <property type="nucleotide sequence ID" value="NZ_BAAANL010000009.1"/>
</dbReference>
<evidence type="ECO:0000256" key="1">
    <source>
        <dbReference type="SAM" id="Phobius"/>
    </source>
</evidence>
<evidence type="ECO:0000313" key="2">
    <source>
        <dbReference type="EMBL" id="GAA1874156.1"/>
    </source>
</evidence>
<keyword evidence="1" id="KW-1133">Transmembrane helix</keyword>
<reference evidence="2 3" key="1">
    <citation type="journal article" date="2019" name="Int. J. Syst. Evol. Microbiol.">
        <title>The Global Catalogue of Microorganisms (GCM) 10K type strain sequencing project: providing services to taxonomists for standard genome sequencing and annotation.</title>
        <authorList>
            <consortium name="The Broad Institute Genomics Platform"/>
            <consortium name="The Broad Institute Genome Sequencing Center for Infectious Disease"/>
            <person name="Wu L."/>
            <person name="Ma J."/>
        </authorList>
    </citation>
    <scope>NUCLEOTIDE SEQUENCE [LARGE SCALE GENOMIC DNA]</scope>
    <source>
        <strain evidence="2 3">JCM 14326</strain>
    </source>
</reference>
<keyword evidence="1" id="KW-0812">Transmembrane</keyword>
<feature type="transmembrane region" description="Helical" evidence="1">
    <location>
        <begin position="6"/>
        <end position="27"/>
    </location>
</feature>
<keyword evidence="1" id="KW-0472">Membrane</keyword>
<name>A0ABN2NLB1_9MICO</name>
<organism evidence="2 3">
    <name type="scientific">Myceligenerans crystallogenes</name>
    <dbReference type="NCBI Taxonomy" id="316335"/>
    <lineage>
        <taxon>Bacteria</taxon>
        <taxon>Bacillati</taxon>
        <taxon>Actinomycetota</taxon>
        <taxon>Actinomycetes</taxon>
        <taxon>Micrococcales</taxon>
        <taxon>Promicromonosporaceae</taxon>
        <taxon>Myceligenerans</taxon>
    </lineage>
</organism>
<evidence type="ECO:0008006" key="4">
    <source>
        <dbReference type="Google" id="ProtNLM"/>
    </source>
</evidence>
<evidence type="ECO:0000313" key="3">
    <source>
        <dbReference type="Proteomes" id="UP001501094"/>
    </source>
</evidence>
<protein>
    <recommendedName>
        <fullName evidence="4">Flp pilus assembly protein TadB</fullName>
    </recommendedName>
</protein>
<feature type="transmembrane region" description="Helical" evidence="1">
    <location>
        <begin position="127"/>
        <end position="145"/>
    </location>
</feature>
<keyword evidence="3" id="KW-1185">Reference proteome</keyword>
<dbReference type="PANTHER" id="PTHR35007:SF1">
    <property type="entry name" value="PILUS ASSEMBLY PROTEIN"/>
    <property type="match status" value="1"/>
</dbReference>
<feature type="transmembrane region" description="Helical" evidence="1">
    <location>
        <begin position="99"/>
        <end position="121"/>
    </location>
</feature>
<gene>
    <name evidence="2" type="ORF">GCM10009751_37110</name>
</gene>
<comment type="caution">
    <text evidence="2">The sequence shown here is derived from an EMBL/GenBank/DDBJ whole genome shotgun (WGS) entry which is preliminary data.</text>
</comment>
<feature type="transmembrane region" description="Helical" evidence="1">
    <location>
        <begin position="279"/>
        <end position="299"/>
    </location>
</feature>
<proteinExistence type="predicted"/>
<sequence>MIGLVGFMICGAILMLGLTLGAVYLFAPTRVDAAATLNTLVPPRTVHRAPEAPRPPSDATERLGTWAQRVLPDVTWTRVPYRELALLRIPVTRFYGRKITAAVGGLVIVLLASLIFTTLGVSVPVPITMLAGAGLAGMLFFGPHYDVARAAKTARAEFRRELASYVDAVAVERASGSGVRQAMERAAALGDHWVWRRLAEELARSRWSGVPPWDALEDLSDELTLPQLREITDVLRLAGEEGAAAWDTLRARTVAMRQAMLTEDQAVANADVQRMAIPAALLGCMFLALLIAPLLLRIFTRT</sequence>
<dbReference type="PANTHER" id="PTHR35007">
    <property type="entry name" value="INTEGRAL MEMBRANE PROTEIN-RELATED"/>
    <property type="match status" value="1"/>
</dbReference>
<dbReference type="EMBL" id="BAAANL010000009">
    <property type="protein sequence ID" value="GAA1874156.1"/>
    <property type="molecule type" value="Genomic_DNA"/>
</dbReference>